<dbReference type="EMBL" id="JBITLV010000003">
    <property type="protein sequence ID" value="MFI7587480.1"/>
    <property type="molecule type" value="Genomic_DNA"/>
</dbReference>
<feature type="domain" description="Hemerythrin-like" evidence="3">
    <location>
        <begin position="370"/>
        <end position="512"/>
    </location>
</feature>
<keyword evidence="1" id="KW-0560">Oxidoreductase</keyword>
<evidence type="ECO:0000259" key="2">
    <source>
        <dbReference type="Pfam" id="PF00296"/>
    </source>
</evidence>
<dbReference type="Proteomes" id="UP001612915">
    <property type="component" value="Unassembled WGS sequence"/>
</dbReference>
<dbReference type="PANTHER" id="PTHR43244:SF1">
    <property type="entry name" value="5,10-METHYLENETETRAHYDROMETHANOPTERIN REDUCTASE"/>
    <property type="match status" value="1"/>
</dbReference>
<evidence type="ECO:0000313" key="4">
    <source>
        <dbReference type="EMBL" id="MFI7587480.1"/>
    </source>
</evidence>
<dbReference type="InterPro" id="IPR012312">
    <property type="entry name" value="Hemerythrin-like"/>
</dbReference>
<protein>
    <submittedName>
        <fullName evidence="4">LLM class flavin-dependent oxidoreductase</fullName>
    </submittedName>
</protein>
<sequence>MTDYGHDLEFGSFITPLADGHETVVALAQLTERLGLDLVTFQDHPYQARFLDTWTLLSVVATRTTSVRVSPNVANLQLRPPAVLAKAAASLDLLSGGRVELGLGAGAFGDAVAGYGGPRLGSGQAVTALAEGIEIIRGIWDTTRRSVRVEGDVHHVSGAHPGPAPAHDIGIWVGAYKPRMLALTGRLGDGWLPSAGYLPPDGLADANARIDEAAQAAGRDPRAIRRLYNISGRFGSAGGFLAGPAEVWAEQLADLALGEGIGTFIVAADDPDDLRRFAGEVAPVVRELVDDERRGVRAAAPEPERESVNLVETVVPASAFDVAPTPDDGRRLSDAATFRELGWDESTRPTGPAPDPDRRYTRHEVATGQHLVDVHDHLRQELAQVRNIVDQVAGGSVDPGVARSAINEMTLRQNNWTMSTYCQSYCRVVTTHHTLEDQSMLPHLKARDPRLAGVVDRLEAEHHVIHEVLERVDAALVGFVADPQSRQNVVVAVDLLTDVLLSHLSYEERELVEPLGRLGMY</sequence>
<dbReference type="CDD" id="cd12108">
    <property type="entry name" value="Hr-like"/>
    <property type="match status" value="1"/>
</dbReference>
<reference evidence="4 5" key="1">
    <citation type="submission" date="2024-10" db="EMBL/GenBank/DDBJ databases">
        <title>The Natural Products Discovery Center: Release of the First 8490 Sequenced Strains for Exploring Actinobacteria Biosynthetic Diversity.</title>
        <authorList>
            <person name="Kalkreuter E."/>
            <person name="Kautsar S.A."/>
            <person name="Yang D."/>
            <person name="Bader C.D."/>
            <person name="Teijaro C.N."/>
            <person name="Fluegel L."/>
            <person name="Davis C.M."/>
            <person name="Simpson J.R."/>
            <person name="Lauterbach L."/>
            <person name="Steele A.D."/>
            <person name="Gui C."/>
            <person name="Meng S."/>
            <person name="Li G."/>
            <person name="Viehrig K."/>
            <person name="Ye F."/>
            <person name="Su P."/>
            <person name="Kiefer A.F."/>
            <person name="Nichols A."/>
            <person name="Cepeda A.J."/>
            <person name="Yan W."/>
            <person name="Fan B."/>
            <person name="Jiang Y."/>
            <person name="Adhikari A."/>
            <person name="Zheng C.-J."/>
            <person name="Schuster L."/>
            <person name="Cowan T.M."/>
            <person name="Smanski M.J."/>
            <person name="Chevrette M.G."/>
            <person name="De Carvalho L.P.S."/>
            <person name="Shen B."/>
        </authorList>
    </citation>
    <scope>NUCLEOTIDE SEQUENCE [LARGE SCALE GENOMIC DNA]</scope>
    <source>
        <strain evidence="4 5">NPDC049639</strain>
    </source>
</reference>
<dbReference type="RefSeq" id="WP_398279251.1">
    <property type="nucleotide sequence ID" value="NZ_JBITLV010000003.1"/>
</dbReference>
<comment type="caution">
    <text evidence="4">The sequence shown here is derived from an EMBL/GenBank/DDBJ whole genome shotgun (WGS) entry which is preliminary data.</text>
</comment>
<dbReference type="Gene3D" id="3.20.20.30">
    <property type="entry name" value="Luciferase-like domain"/>
    <property type="match status" value="1"/>
</dbReference>
<evidence type="ECO:0000256" key="1">
    <source>
        <dbReference type="ARBA" id="ARBA00023002"/>
    </source>
</evidence>
<name>A0ABW8AM78_9ACTN</name>
<evidence type="ECO:0000259" key="3">
    <source>
        <dbReference type="Pfam" id="PF01814"/>
    </source>
</evidence>
<dbReference type="Gene3D" id="1.20.120.520">
    <property type="entry name" value="nmb1532 protein domain like"/>
    <property type="match status" value="1"/>
</dbReference>
<dbReference type="InterPro" id="IPR050564">
    <property type="entry name" value="F420-G6PD/mer"/>
</dbReference>
<evidence type="ECO:0000313" key="5">
    <source>
        <dbReference type="Proteomes" id="UP001612915"/>
    </source>
</evidence>
<gene>
    <name evidence="4" type="ORF">ACIB24_10450</name>
</gene>
<dbReference type="Pfam" id="PF01814">
    <property type="entry name" value="Hemerythrin"/>
    <property type="match status" value="1"/>
</dbReference>
<dbReference type="Pfam" id="PF00296">
    <property type="entry name" value="Bac_luciferase"/>
    <property type="match status" value="1"/>
</dbReference>
<accession>A0ABW8AM78</accession>
<dbReference type="InterPro" id="IPR036661">
    <property type="entry name" value="Luciferase-like_sf"/>
</dbReference>
<organism evidence="4 5">
    <name type="scientific">Spongisporangium articulatum</name>
    <dbReference type="NCBI Taxonomy" id="3362603"/>
    <lineage>
        <taxon>Bacteria</taxon>
        <taxon>Bacillati</taxon>
        <taxon>Actinomycetota</taxon>
        <taxon>Actinomycetes</taxon>
        <taxon>Kineosporiales</taxon>
        <taxon>Kineosporiaceae</taxon>
        <taxon>Spongisporangium</taxon>
    </lineage>
</organism>
<dbReference type="CDD" id="cd01097">
    <property type="entry name" value="Tetrahydromethanopterin_reductase"/>
    <property type="match status" value="1"/>
</dbReference>
<feature type="domain" description="Luciferase-like" evidence="2">
    <location>
        <begin position="22"/>
        <end position="227"/>
    </location>
</feature>
<dbReference type="SUPFAM" id="SSF51679">
    <property type="entry name" value="Bacterial luciferase-like"/>
    <property type="match status" value="1"/>
</dbReference>
<dbReference type="InterPro" id="IPR011251">
    <property type="entry name" value="Luciferase-like_dom"/>
</dbReference>
<keyword evidence="5" id="KW-1185">Reference proteome</keyword>
<proteinExistence type="predicted"/>
<dbReference type="PANTHER" id="PTHR43244">
    <property type="match status" value="1"/>
</dbReference>